<accession>A0A9Q1JTD2</accession>
<dbReference type="Proteomes" id="UP001153076">
    <property type="component" value="Unassembled WGS sequence"/>
</dbReference>
<name>A0A9Q1JTD2_9CARY</name>
<sequence>MVFSPIYNTREMAGHVRESFVWRWRRALRPPCPLPEDFHALCPRFSMLEAKGTAADFELPEMVQATFYAMLLNKAVELGAVRGFMAECLKSALVGLSFEVWMSCVDHKLRKTQFRRQVITVKVHGPQDGQKESSGSNGPPAPSSDEKSHVVRLRWLAAPLRSCTFSNIGPLLYKGVV</sequence>
<dbReference type="EMBL" id="JAKOGI010000786">
    <property type="protein sequence ID" value="KAJ8430517.1"/>
    <property type="molecule type" value="Genomic_DNA"/>
</dbReference>
<evidence type="ECO:0000256" key="1">
    <source>
        <dbReference type="SAM" id="MobiDB-lite"/>
    </source>
</evidence>
<evidence type="ECO:0000313" key="2">
    <source>
        <dbReference type="EMBL" id="KAJ8430517.1"/>
    </source>
</evidence>
<organism evidence="2 3">
    <name type="scientific">Carnegiea gigantea</name>
    <dbReference type="NCBI Taxonomy" id="171969"/>
    <lineage>
        <taxon>Eukaryota</taxon>
        <taxon>Viridiplantae</taxon>
        <taxon>Streptophyta</taxon>
        <taxon>Embryophyta</taxon>
        <taxon>Tracheophyta</taxon>
        <taxon>Spermatophyta</taxon>
        <taxon>Magnoliopsida</taxon>
        <taxon>eudicotyledons</taxon>
        <taxon>Gunneridae</taxon>
        <taxon>Pentapetalae</taxon>
        <taxon>Caryophyllales</taxon>
        <taxon>Cactineae</taxon>
        <taxon>Cactaceae</taxon>
        <taxon>Cactoideae</taxon>
        <taxon>Echinocereeae</taxon>
        <taxon>Carnegiea</taxon>
    </lineage>
</organism>
<gene>
    <name evidence="2" type="ORF">Cgig2_012916</name>
</gene>
<evidence type="ECO:0000313" key="3">
    <source>
        <dbReference type="Proteomes" id="UP001153076"/>
    </source>
</evidence>
<keyword evidence="3" id="KW-1185">Reference proteome</keyword>
<dbReference type="AlphaFoldDB" id="A0A9Q1JTD2"/>
<proteinExistence type="predicted"/>
<feature type="region of interest" description="Disordered" evidence="1">
    <location>
        <begin position="124"/>
        <end position="147"/>
    </location>
</feature>
<protein>
    <submittedName>
        <fullName evidence="2">Uncharacterized protein</fullName>
    </submittedName>
</protein>
<reference evidence="2" key="1">
    <citation type="submission" date="2022-04" db="EMBL/GenBank/DDBJ databases">
        <title>Carnegiea gigantea Genome sequencing and assembly v2.</title>
        <authorList>
            <person name="Copetti D."/>
            <person name="Sanderson M.J."/>
            <person name="Burquez A."/>
            <person name="Wojciechowski M.F."/>
        </authorList>
    </citation>
    <scope>NUCLEOTIDE SEQUENCE</scope>
    <source>
        <strain evidence="2">SGP5-SGP5p</strain>
        <tissue evidence="2">Aerial part</tissue>
    </source>
</reference>
<comment type="caution">
    <text evidence="2">The sequence shown here is derived from an EMBL/GenBank/DDBJ whole genome shotgun (WGS) entry which is preliminary data.</text>
</comment>